<evidence type="ECO:0000259" key="5">
    <source>
        <dbReference type="PROSITE" id="PS51918"/>
    </source>
</evidence>
<organism evidence="6 7">
    <name type="scientific">Paludifilum halophilum</name>
    <dbReference type="NCBI Taxonomy" id="1642702"/>
    <lineage>
        <taxon>Bacteria</taxon>
        <taxon>Bacillati</taxon>
        <taxon>Bacillota</taxon>
        <taxon>Bacilli</taxon>
        <taxon>Bacillales</taxon>
        <taxon>Thermoactinomycetaceae</taxon>
        <taxon>Paludifilum</taxon>
    </lineage>
</organism>
<dbReference type="InterPro" id="IPR050377">
    <property type="entry name" value="Radical_SAM_PqqE_MftC-like"/>
</dbReference>
<gene>
    <name evidence="6" type="ORF">CHM34_16660</name>
</gene>
<evidence type="ECO:0000256" key="3">
    <source>
        <dbReference type="ARBA" id="ARBA00023004"/>
    </source>
</evidence>
<dbReference type="PANTHER" id="PTHR11228">
    <property type="entry name" value="RADICAL SAM DOMAIN PROTEIN"/>
    <property type="match status" value="1"/>
</dbReference>
<name>A0A235B3Y4_9BACL</name>
<dbReference type="RefSeq" id="WP_094265746.1">
    <property type="nucleotide sequence ID" value="NZ_NOWF01000013.1"/>
</dbReference>
<dbReference type="Proteomes" id="UP000215459">
    <property type="component" value="Unassembled WGS sequence"/>
</dbReference>
<keyword evidence="4" id="KW-0411">Iron-sulfur</keyword>
<evidence type="ECO:0000313" key="6">
    <source>
        <dbReference type="EMBL" id="OYD06345.1"/>
    </source>
</evidence>
<keyword evidence="3" id="KW-0408">Iron</keyword>
<dbReference type="OrthoDB" id="9782387at2"/>
<comment type="caution">
    <text evidence="6">The sequence shown here is derived from an EMBL/GenBank/DDBJ whole genome shotgun (WGS) entry which is preliminary data.</text>
</comment>
<accession>A0A235B3Y4</accession>
<dbReference type="Pfam" id="PF04055">
    <property type="entry name" value="Radical_SAM"/>
    <property type="match status" value="1"/>
</dbReference>
<evidence type="ECO:0000256" key="4">
    <source>
        <dbReference type="ARBA" id="ARBA00023014"/>
    </source>
</evidence>
<dbReference type="Gene3D" id="3.20.20.70">
    <property type="entry name" value="Aldolase class I"/>
    <property type="match status" value="1"/>
</dbReference>
<dbReference type="GO" id="GO:0051536">
    <property type="term" value="F:iron-sulfur cluster binding"/>
    <property type="evidence" value="ECO:0007669"/>
    <property type="project" value="UniProtKB-KW"/>
</dbReference>
<sequence length="433" mass="50041">MIQIPYQVNDGGIVALLPDGRVEFLKPDIQETLDTINEGKINPFDVNFDISIIDDPLVDLERFHLSAPAIAFIETTNLCNLRCKHCYADSAVKRPNEMSTEMILKLIDELADMGVLQVFLTGGELFSHRDATTIIRHAMSKPFLTQIFTNGLLITEEKLASIPPGASFFISFDTADPERTIRGGMDFPKLRERFHWMKKYGHSLRTAISVHRYNIHDVEEIFEWCVENDFPRPQWLETHPVGRALLHPDLLLQPKDIDEVFEVYKRCMERFSQGPDDVDEMAPKNQEDQEMYTVQTINFTQRLEQATNQEKCGRSFVYINSSGNVYPCSNCMSNGMYKAGNLREDSFRNIWKDGFDDFRSITFDEFEVCQSCEVYQSDIWCQFRCPPLARNVSKDLRGCGATDYIRQFLLKTDAYWKERKEKNIKLTLAGRKV</sequence>
<feature type="domain" description="Radical SAM core" evidence="5">
    <location>
        <begin position="65"/>
        <end position="270"/>
    </location>
</feature>
<dbReference type="InterPro" id="IPR013785">
    <property type="entry name" value="Aldolase_TIM"/>
</dbReference>
<dbReference type="AlphaFoldDB" id="A0A235B3Y4"/>
<dbReference type="EMBL" id="NOWF01000013">
    <property type="protein sequence ID" value="OYD06345.1"/>
    <property type="molecule type" value="Genomic_DNA"/>
</dbReference>
<protein>
    <submittedName>
        <fullName evidence="6">Radical SAM protein</fullName>
    </submittedName>
</protein>
<dbReference type="CDD" id="cd01335">
    <property type="entry name" value="Radical_SAM"/>
    <property type="match status" value="1"/>
</dbReference>
<dbReference type="Pfam" id="PF13186">
    <property type="entry name" value="SPASM"/>
    <property type="match status" value="1"/>
</dbReference>
<keyword evidence="7" id="KW-1185">Reference proteome</keyword>
<evidence type="ECO:0000256" key="2">
    <source>
        <dbReference type="ARBA" id="ARBA00022723"/>
    </source>
</evidence>
<dbReference type="InterPro" id="IPR023885">
    <property type="entry name" value="4Fe4S-binding_SPASM_dom"/>
</dbReference>
<dbReference type="GO" id="GO:0003824">
    <property type="term" value="F:catalytic activity"/>
    <property type="evidence" value="ECO:0007669"/>
    <property type="project" value="InterPro"/>
</dbReference>
<dbReference type="InterPro" id="IPR007197">
    <property type="entry name" value="rSAM"/>
</dbReference>
<evidence type="ECO:0000256" key="1">
    <source>
        <dbReference type="ARBA" id="ARBA00022691"/>
    </source>
</evidence>
<reference evidence="6 7" key="1">
    <citation type="submission" date="2017-07" db="EMBL/GenBank/DDBJ databases">
        <title>The genome sequence of Paludifilum halophilum highlights mechanisms for microbial adaptation to high salt environemnts.</title>
        <authorList>
            <person name="Belbahri L."/>
        </authorList>
    </citation>
    <scope>NUCLEOTIDE SEQUENCE [LARGE SCALE GENOMIC DNA]</scope>
    <source>
        <strain evidence="6 7">DSM 102817</strain>
    </source>
</reference>
<dbReference type="InterPro" id="IPR058240">
    <property type="entry name" value="rSAM_sf"/>
</dbReference>
<keyword evidence="2" id="KW-0479">Metal-binding</keyword>
<evidence type="ECO:0000313" key="7">
    <source>
        <dbReference type="Proteomes" id="UP000215459"/>
    </source>
</evidence>
<dbReference type="SFLD" id="SFLDG01067">
    <property type="entry name" value="SPASM/twitch_domain_containing"/>
    <property type="match status" value="1"/>
</dbReference>
<dbReference type="PROSITE" id="PS51918">
    <property type="entry name" value="RADICAL_SAM"/>
    <property type="match status" value="1"/>
</dbReference>
<dbReference type="SFLD" id="SFLDS00029">
    <property type="entry name" value="Radical_SAM"/>
    <property type="match status" value="1"/>
</dbReference>
<dbReference type="GO" id="GO:0046872">
    <property type="term" value="F:metal ion binding"/>
    <property type="evidence" value="ECO:0007669"/>
    <property type="project" value="UniProtKB-KW"/>
</dbReference>
<dbReference type="SUPFAM" id="SSF102114">
    <property type="entry name" value="Radical SAM enzymes"/>
    <property type="match status" value="1"/>
</dbReference>
<keyword evidence="1" id="KW-0949">S-adenosyl-L-methionine</keyword>
<dbReference type="SFLD" id="SFLDG01386">
    <property type="entry name" value="main_SPASM_domain-containing"/>
    <property type="match status" value="1"/>
</dbReference>
<dbReference type="PANTHER" id="PTHR11228:SF7">
    <property type="entry name" value="PQQA PEPTIDE CYCLASE"/>
    <property type="match status" value="1"/>
</dbReference>
<dbReference type="NCBIfam" id="TIGR04085">
    <property type="entry name" value="rSAM_more_4Fe4S"/>
    <property type="match status" value="1"/>
</dbReference>
<proteinExistence type="predicted"/>